<name>A0AA49GD09_9BACT</name>
<proteinExistence type="predicted"/>
<reference evidence="1" key="1">
    <citation type="submission" date="2023-08" db="EMBL/GenBank/DDBJ databases">
        <title>Comparative genomics and taxonomic characterization of three novel marine species of genus Marivirga.</title>
        <authorList>
            <person name="Muhammad N."/>
            <person name="Kim S.-G."/>
        </authorList>
    </citation>
    <scope>NUCLEOTIDE SEQUENCE</scope>
    <source>
        <strain evidence="1">BKB1-2</strain>
    </source>
</reference>
<dbReference type="KEGG" id="marp:QYS47_14225"/>
<protein>
    <submittedName>
        <fullName evidence="1">Uncharacterized protein</fullName>
    </submittedName>
</protein>
<sequence>MNEIYNTQIEDGQELPILNGYDFYFKDFLTALTQVDRQYLIWQYGINQQMGERVFAYEFYYRWRTITESNTYENLILNGEIRKDNSILRHQSLSEVYPDFVLHEQQNTLNQQLIACEIKTLRALEHSNGKKQLKKDIIKLGKYVDELQFRYSIFIQVLNSNNYLQNKLIPYLRRRESDLKNIDRITYVIKYHDRIQFDLLSNLLA</sequence>
<dbReference type="AlphaFoldDB" id="A0AA49GD09"/>
<dbReference type="EMBL" id="CP129968">
    <property type="protein sequence ID" value="WKK83039.1"/>
    <property type="molecule type" value="Genomic_DNA"/>
</dbReference>
<gene>
    <name evidence="1" type="ORF">QYS47_14225</name>
</gene>
<dbReference type="RefSeq" id="WP_302128609.1">
    <property type="nucleotide sequence ID" value="NZ_CP129968.2"/>
</dbReference>
<organism evidence="1">
    <name type="scientific">Marivirga arenosa</name>
    <dbReference type="NCBI Taxonomy" id="3059076"/>
    <lineage>
        <taxon>Bacteria</taxon>
        <taxon>Pseudomonadati</taxon>
        <taxon>Bacteroidota</taxon>
        <taxon>Cytophagia</taxon>
        <taxon>Cytophagales</taxon>
        <taxon>Marivirgaceae</taxon>
        <taxon>Marivirga</taxon>
    </lineage>
</organism>
<evidence type="ECO:0000313" key="1">
    <source>
        <dbReference type="EMBL" id="WKK83039.1"/>
    </source>
</evidence>
<dbReference type="Proteomes" id="UP001232019">
    <property type="component" value="Chromosome"/>
</dbReference>
<accession>A0AA49GD09</accession>